<dbReference type="AlphaFoldDB" id="A0A9X7J140"/>
<reference evidence="1 2" key="1">
    <citation type="submission" date="2018-03" db="EMBL/GenBank/DDBJ databases">
        <title>Genome sequence of Moorella stamsii DSM 26217.</title>
        <authorList>
            <person name="Poehlein A."/>
            <person name="Daniel R."/>
        </authorList>
    </citation>
    <scope>NUCLEOTIDE SEQUENCE [LARGE SCALE GENOMIC DNA]</scope>
    <source>
        <strain evidence="2">DSM 26217</strain>
    </source>
</reference>
<accession>A0A9X7J140</accession>
<keyword evidence="2" id="KW-1185">Reference proteome</keyword>
<gene>
    <name evidence="1" type="ORF">MOST_29560</name>
</gene>
<comment type="caution">
    <text evidence="1">The sequence shown here is derived from an EMBL/GenBank/DDBJ whole genome shotgun (WGS) entry which is preliminary data.</text>
</comment>
<dbReference type="Proteomes" id="UP000239430">
    <property type="component" value="Unassembled WGS sequence"/>
</dbReference>
<dbReference type="NCBIfam" id="TIGR02556">
    <property type="entry name" value="cas_TM1802"/>
    <property type="match status" value="1"/>
</dbReference>
<evidence type="ECO:0000313" key="1">
    <source>
        <dbReference type="EMBL" id="PRR69534.1"/>
    </source>
</evidence>
<evidence type="ECO:0000313" key="2">
    <source>
        <dbReference type="Proteomes" id="UP000239430"/>
    </source>
</evidence>
<name>A0A9X7J140_9FIRM</name>
<dbReference type="Pfam" id="PF09484">
    <property type="entry name" value="Cas_TM1802"/>
    <property type="match status" value="1"/>
</dbReference>
<protein>
    <submittedName>
        <fullName evidence="1">CRISPR-associated protein</fullName>
    </submittedName>
</protein>
<sequence length="643" mass="73087">MLEAMSELGKALAGTGGEEFLANILEPLPSRTRKGQTRKVILLDFDTRADKINVEVEEVKEKETPKKYLWIGNAKGNKPQRSAATSSLIYLLSQTLPNIARELPEGSSLRAQVEKVLAHFYRDMPGGMKVLDVEGFGLAGEGFSMTGLLEQVKGNSKNFLKKLTDAVEAWIRKNWGLSKDEIALWVVSVDGVPLSSHPEYRDLVYRIKIEDALEETISGCCSSCGLPGQVAIDVFKELEFKYYILDKISFASGVTEKGFYHNLTLCASCYSNLLAAEKFVKNWLNTQIGNFNCYVIPGFLFEALPAKKDLEDWAAYVINTIKVANNLKSLYELEKELDEFLEEGPLDNKAILNLLFYHKPAGRSEFKVLRLIKDVSPTRIKKLVRSINKVSDVGKGLLGGESREWVIDLHKIYYLIPLKTGDVNEYKKILDIYDSLISERQFDYAFLINQFTELIAIYQLRRFSNSNIRVKDEKYVEYSMAMAVLQANLFLYLLRKLGQLKGVTGVSEDFQQLNVDQNMKSFLQEMGYNGAQAAMFLLGYLIEQVGWSQAQHGHENKPVLEKINYQGMSLARLQHLANVVFNLLHQYKILTFNERLYAEMKKVMDQYVNSWPLSPEENVFYLLSGYSYGVRRAASYKGKEEQA</sequence>
<organism evidence="1 2">
    <name type="scientific">Neomoorella stamsii</name>
    <dbReference type="NCBI Taxonomy" id="1266720"/>
    <lineage>
        <taxon>Bacteria</taxon>
        <taxon>Bacillati</taxon>
        <taxon>Bacillota</taxon>
        <taxon>Clostridia</taxon>
        <taxon>Neomoorellales</taxon>
        <taxon>Neomoorellaceae</taxon>
        <taxon>Neomoorella</taxon>
    </lineage>
</organism>
<dbReference type="InterPro" id="IPR013420">
    <property type="entry name" value="CRISPR-assoc_prot_Cas8b/Csh1_C"/>
</dbReference>
<dbReference type="NCBIfam" id="TIGR02591">
    <property type="entry name" value="cas_Csh1"/>
    <property type="match status" value="1"/>
</dbReference>
<dbReference type="InterPro" id="IPR013389">
    <property type="entry name" value="CRISPR-assoc_prot_Cas8b"/>
</dbReference>
<proteinExistence type="predicted"/>
<dbReference type="RefSeq" id="WP_054937745.1">
    <property type="nucleotide sequence ID" value="NZ_PVXL01000072.1"/>
</dbReference>
<dbReference type="EMBL" id="PVXL01000072">
    <property type="protein sequence ID" value="PRR69534.1"/>
    <property type="molecule type" value="Genomic_DNA"/>
</dbReference>